<dbReference type="InterPro" id="IPR004403">
    <property type="entry name" value="Peptide_chain-rel_eRF1/aRF1"/>
</dbReference>
<dbReference type="EMBL" id="JN258408">
    <property type="protein sequence ID" value="AEQ32494.1"/>
    <property type="molecule type" value="Genomic_DNA"/>
</dbReference>
<dbReference type="OrthoDB" id="7482at10239"/>
<reference evidence="2 3" key="1">
    <citation type="journal article" date="2011" name="Proc. Natl. Acad. Sci. U.S.A.">
        <title>Distant Mimivirus relative with a larger genome highlights the fundamental features of Megaviridae.</title>
        <authorList>
            <person name="Arslan D."/>
            <person name="Legendre M."/>
            <person name="Seltzer V."/>
            <person name="Abergel C."/>
            <person name="Claverie J.M."/>
        </authorList>
    </citation>
    <scope>NUCLEOTIDE SEQUENCE [LARGE SCALE GENOMIC DNA]</scope>
    <source>
        <strain evidence="2">Claverie Las Cruses</strain>
    </source>
</reference>
<sequence length="279" mass="32875">MPVIFVCPIMWNTRCVFNSNCILLRPHHTVKKFFYKCDKKFYVDDIINMFNNYQDYAIVLISGKKTQFYTHNIHDTKLIKTLTETLPNQHKTGGQSAVRFERIRGEKIHVYIKKILDNMIQFYTSNGKFRLTGIIIAGPAELKDLVIQQDIFNTIFKQYLSKTLTISEILDNSIHKVITLSQDILDTNLNNDHNLLNKLQNIIQDPRQISLLVFGNDDIELHMNRGELKEIYVFHEYPNINYILNLNYKTIIHVIKSKHFVNQYGYLVGIKYYHINNEN</sequence>
<organism evidence="2 3">
    <name type="scientific">Megavirus chiliensis</name>
    <dbReference type="NCBI Taxonomy" id="1094892"/>
    <lineage>
        <taxon>Viruses</taxon>
        <taxon>Varidnaviria</taxon>
        <taxon>Bamfordvirae</taxon>
        <taxon>Nucleocytoviricota</taxon>
        <taxon>Megaviricetes</taxon>
        <taxon>Imitervirales</taxon>
        <taxon>Mimiviridae</taxon>
        <taxon>Megamimivirinae</taxon>
        <taxon>Megavirus</taxon>
        <taxon>Megavirus chilense</taxon>
    </lineage>
</organism>
<dbReference type="InterPro" id="IPR042226">
    <property type="entry name" value="eFR1_2_sf"/>
</dbReference>
<dbReference type="Pfam" id="PF03464">
    <property type="entry name" value="eRF1_2"/>
    <property type="match status" value="1"/>
</dbReference>
<dbReference type="PANTHER" id="PTHR10113">
    <property type="entry name" value="PEPTIDE CHAIN RELEASE FACTOR SUBUNIT 1"/>
    <property type="match status" value="1"/>
</dbReference>
<evidence type="ECO:0000259" key="1">
    <source>
        <dbReference type="Pfam" id="PF03464"/>
    </source>
</evidence>
<protein>
    <submittedName>
        <fullName evidence="2">Peptide chain release factor eRF1 domain 2</fullName>
    </submittedName>
</protein>
<dbReference type="KEGG" id="vg:11257566"/>
<dbReference type="InterPro" id="IPR005141">
    <property type="entry name" value="eRF1_2"/>
</dbReference>
<keyword evidence="3" id="KW-1185">Reference proteome</keyword>
<dbReference type="Gene3D" id="3.30.420.60">
    <property type="entry name" value="eRF1 domain 2"/>
    <property type="match status" value="1"/>
</dbReference>
<gene>
    <name evidence="2" type="primary">mchi_275</name>
</gene>
<name>G5CS14_9VIRU</name>
<evidence type="ECO:0000313" key="3">
    <source>
        <dbReference type="Proteomes" id="UP000202558"/>
    </source>
</evidence>
<accession>G5CS14</accession>
<dbReference type="Proteomes" id="UP000202558">
    <property type="component" value="Segment"/>
</dbReference>
<evidence type="ECO:0000313" key="2">
    <source>
        <dbReference type="EMBL" id="AEQ32494.1"/>
    </source>
</evidence>
<dbReference type="SUPFAM" id="SSF53137">
    <property type="entry name" value="Translational machinery components"/>
    <property type="match status" value="1"/>
</dbReference>
<feature type="domain" description="eRF1" evidence="1">
    <location>
        <begin position="55"/>
        <end position="185"/>
    </location>
</feature>
<proteinExistence type="predicted"/>